<dbReference type="Proteomes" id="UP001163828">
    <property type="component" value="Unassembled WGS sequence"/>
</dbReference>
<organism evidence="1 2">
    <name type="scientific">Lentinula boryana</name>
    <dbReference type="NCBI Taxonomy" id="40481"/>
    <lineage>
        <taxon>Eukaryota</taxon>
        <taxon>Fungi</taxon>
        <taxon>Dikarya</taxon>
        <taxon>Basidiomycota</taxon>
        <taxon>Agaricomycotina</taxon>
        <taxon>Agaricomycetes</taxon>
        <taxon>Agaricomycetidae</taxon>
        <taxon>Agaricales</taxon>
        <taxon>Marasmiineae</taxon>
        <taxon>Omphalotaceae</taxon>
        <taxon>Lentinula</taxon>
    </lineage>
</organism>
<name>A0ABQ8PWE0_9AGAR</name>
<feature type="non-terminal residue" evidence="1">
    <location>
        <position position="191"/>
    </location>
</feature>
<evidence type="ECO:0000313" key="2">
    <source>
        <dbReference type="Proteomes" id="UP001163828"/>
    </source>
</evidence>
<evidence type="ECO:0000313" key="1">
    <source>
        <dbReference type="EMBL" id="KAJ3990617.1"/>
    </source>
</evidence>
<sequence>MESFTYRALHHLSALQREDNGNGFKVWDATDKKVASSRPILAAIGADSVALVTVDGKTGHHSAHGCRVPCKMRNRHKSGVGHYHMVHNLPNNYHVAGCTHPDIDIRSMATDTVTPEEYRAKVNLIIGSANQDEYIKNRLETGISKPSLLDGLRPDCMFPLPGCFSLDVMHLVFLNLGSLLLPLWRGTIRCD</sequence>
<proteinExistence type="predicted"/>
<dbReference type="EMBL" id="MU791802">
    <property type="protein sequence ID" value="KAJ3990617.1"/>
    <property type="molecule type" value="Genomic_DNA"/>
</dbReference>
<comment type="caution">
    <text evidence="1">The sequence shown here is derived from an EMBL/GenBank/DDBJ whole genome shotgun (WGS) entry which is preliminary data.</text>
</comment>
<protein>
    <submittedName>
        <fullName evidence="1">Uncharacterized protein</fullName>
    </submittedName>
</protein>
<gene>
    <name evidence="1" type="ORF">F5050DRAFT_1582616</name>
</gene>
<keyword evidence="2" id="KW-1185">Reference proteome</keyword>
<accession>A0ABQ8PWE0</accession>
<reference evidence="1" key="1">
    <citation type="submission" date="2022-08" db="EMBL/GenBank/DDBJ databases">
        <authorList>
            <consortium name="DOE Joint Genome Institute"/>
            <person name="Min B."/>
            <person name="Riley R."/>
            <person name="Sierra-Patev S."/>
            <person name="Naranjo-Ortiz M."/>
            <person name="Looney B."/>
            <person name="Konkel Z."/>
            <person name="Slot J.C."/>
            <person name="Sakamoto Y."/>
            <person name="Steenwyk J.L."/>
            <person name="Rokas A."/>
            <person name="Carro J."/>
            <person name="Camarero S."/>
            <person name="Ferreira P."/>
            <person name="Molpeceres G."/>
            <person name="Ruiz-Duenas F.J."/>
            <person name="Serrano A."/>
            <person name="Henrissat B."/>
            <person name="Drula E."/>
            <person name="Hughes K.W."/>
            <person name="Mata J.L."/>
            <person name="Ishikawa N.K."/>
            <person name="Vargas-Isla R."/>
            <person name="Ushijima S."/>
            <person name="Smith C.A."/>
            <person name="Ahrendt S."/>
            <person name="Andreopoulos W."/>
            <person name="He G."/>
            <person name="Labutti K."/>
            <person name="Lipzen A."/>
            <person name="Ng V."/>
            <person name="Sandor L."/>
            <person name="Barry K."/>
            <person name="Martinez A.T."/>
            <person name="Xiao Y."/>
            <person name="Gibbons J.G."/>
            <person name="Terashima K."/>
            <person name="Hibbett D.S."/>
            <person name="Grigoriev I.V."/>
        </authorList>
    </citation>
    <scope>NUCLEOTIDE SEQUENCE</scope>
    <source>
        <strain evidence="1">TFB10827</strain>
    </source>
</reference>